<proteinExistence type="predicted"/>
<reference evidence="2 3" key="1">
    <citation type="submission" date="2018-12" db="EMBL/GenBank/DDBJ databases">
        <authorList>
            <person name="Grouzdev D.S."/>
            <person name="Krutkina M.S."/>
        </authorList>
    </citation>
    <scope>NUCLEOTIDE SEQUENCE [LARGE SCALE GENOMIC DNA]</scope>
    <source>
        <strain evidence="2 3">RmlP026</strain>
    </source>
</reference>
<name>A0A4Q2UCL1_9HYPH</name>
<keyword evidence="3" id="KW-1185">Reference proteome</keyword>
<sequence length="85" mass="9301">MFDGEQISRKALTSIRDRHPDVANRHAFFGNTACTASVADARTLARRRKDRAPDRRHPVTGVDPEHEGGGVPRSVLDFPNAPSPA</sequence>
<evidence type="ECO:0000313" key="2">
    <source>
        <dbReference type="EMBL" id="RYC32846.1"/>
    </source>
</evidence>
<dbReference type="AlphaFoldDB" id="A0A4Q2UCL1"/>
<protein>
    <submittedName>
        <fullName evidence="2">Uncharacterized protein</fullName>
    </submittedName>
</protein>
<evidence type="ECO:0000256" key="1">
    <source>
        <dbReference type="SAM" id="MobiDB-lite"/>
    </source>
</evidence>
<gene>
    <name evidence="2" type="ORF">D3273_07130</name>
</gene>
<feature type="region of interest" description="Disordered" evidence="1">
    <location>
        <begin position="46"/>
        <end position="85"/>
    </location>
</feature>
<feature type="compositionally biased region" description="Basic and acidic residues" evidence="1">
    <location>
        <begin position="51"/>
        <end position="68"/>
    </location>
</feature>
<comment type="caution">
    <text evidence="2">The sequence shown here is derived from an EMBL/GenBank/DDBJ whole genome shotgun (WGS) entry which is preliminary data.</text>
</comment>
<dbReference type="RefSeq" id="WP_129224924.1">
    <property type="nucleotide sequence ID" value="NZ_QYBB01000005.1"/>
</dbReference>
<reference evidence="2 3" key="2">
    <citation type="submission" date="2019-02" db="EMBL/GenBank/DDBJ databases">
        <title>'Lichenibacterium ramalinii' gen. nov. sp. nov., 'Lichenibacterium minor' gen. nov. sp. nov.</title>
        <authorList>
            <person name="Pankratov T."/>
        </authorList>
    </citation>
    <scope>NUCLEOTIDE SEQUENCE [LARGE SCALE GENOMIC DNA]</scope>
    <source>
        <strain evidence="2 3">RmlP026</strain>
    </source>
</reference>
<accession>A0A4Q2UCL1</accession>
<organism evidence="2 3">
    <name type="scientific">Lichenibacterium minor</name>
    <dbReference type="NCBI Taxonomy" id="2316528"/>
    <lineage>
        <taxon>Bacteria</taxon>
        <taxon>Pseudomonadati</taxon>
        <taxon>Pseudomonadota</taxon>
        <taxon>Alphaproteobacteria</taxon>
        <taxon>Hyphomicrobiales</taxon>
        <taxon>Lichenihabitantaceae</taxon>
        <taxon>Lichenibacterium</taxon>
    </lineage>
</organism>
<dbReference type="Proteomes" id="UP000290759">
    <property type="component" value="Unassembled WGS sequence"/>
</dbReference>
<dbReference type="EMBL" id="QYBB01000005">
    <property type="protein sequence ID" value="RYC32846.1"/>
    <property type="molecule type" value="Genomic_DNA"/>
</dbReference>
<evidence type="ECO:0000313" key="3">
    <source>
        <dbReference type="Proteomes" id="UP000290759"/>
    </source>
</evidence>